<organism evidence="5 6">
    <name type="scientific">Psychrobacter namhaensis</name>
    <dbReference type="NCBI Taxonomy" id="292734"/>
    <lineage>
        <taxon>Bacteria</taxon>
        <taxon>Pseudomonadati</taxon>
        <taxon>Pseudomonadota</taxon>
        <taxon>Gammaproteobacteria</taxon>
        <taxon>Moraxellales</taxon>
        <taxon>Moraxellaceae</taxon>
        <taxon>Psychrobacter</taxon>
    </lineage>
</organism>
<dbReference type="Proteomes" id="UP001620234">
    <property type="component" value="Unassembled WGS sequence"/>
</dbReference>
<sequence>MLILSTKIERPQLQQVRLLERPKLMHQVFGEANHRLTLMQAAAGYGKTTVMVQQSEQLEIRGLTVSWLTLDSDDNDPIRLYQYLRAILTQKTDSQLLVEDRVTKDHIHHLLSQLDTATSYTLFIDELEVLTNPNSLNIIWWLYLFLPSNYHLVIASRTLPNWPLAKGELQGLVQIIRAYELRLSASDTYMLQQYLHDNLIKNTTLTPYMTANQSKSKVIVDAANTLTLIDNELVSTLIDKTEGWLTGIQLINLCCKNEKDLYQLVHQMNGAQRQIADFLAEQVFLQCDAHVQNLLLSISVLRKINANLCHALTGATDAQVLLKNLSQQGLFIQAIDDQYQWFRIHQLMRQFLQTRLQNRAPEKYLASHSKAAGWYQAHNMFLETIYHAQVIGDNTLILSALTAVSHDLILEGRLYNLLELTEPLTDFQLCQHPALLYDLIWGLILSRQHHKAARYIKVLEQEEFYLLDRDNQTSISHEDKQLGLSAMTVFIADDLPRSHKLAQKGLKQLSLEAYFFRAPLLAICALYQLNSGNIQHAHSLILQSRNLYIKDNNPYGLTYIDSIDATCDRLLGDMPSAAKKFQRIGISPEYAQLGTNDSNLNMMLSVVSSLKANFYYECNRIEDAKQALRDFGQGENMVITDMITLGFLTELNLICLSGIGIGYQAFSKANSKADEWSLPRLTSDIQRWIDEQDLKKIMPVMVTGKYDDKNVRTGYQIKKRAKREEGDLSGLTLTELLTGLDLLPYRMAIFLGNSQQVAQVVVELNQLLKADLPFVIRNARIRLLLAMAYHVLDQPILSYKSLLGALEQFKSTQTHRIILDEHPLILVLLNKFYQYQGNEVAVSSDIQKYIVSILEIGGRDFYEGGSFSLKDKQSRIESAMQPSRDNQSDPNIRIVLSEREIEILLLVENGLSDGQIADKIFLSIHTVKWHLRNIYHKLQVRSRTQAVAQAHQQYILK</sequence>
<dbReference type="InterPro" id="IPR027417">
    <property type="entry name" value="P-loop_NTPase"/>
</dbReference>
<dbReference type="Gene3D" id="1.10.10.10">
    <property type="entry name" value="Winged helix-like DNA-binding domain superfamily/Winged helix DNA-binding domain"/>
    <property type="match status" value="1"/>
</dbReference>
<keyword evidence="2" id="KW-0238">DNA-binding</keyword>
<dbReference type="PRINTS" id="PR00038">
    <property type="entry name" value="HTHLUXR"/>
</dbReference>
<keyword evidence="1" id="KW-0805">Transcription regulation</keyword>
<evidence type="ECO:0000256" key="3">
    <source>
        <dbReference type="ARBA" id="ARBA00023163"/>
    </source>
</evidence>
<evidence type="ECO:0000313" key="5">
    <source>
        <dbReference type="EMBL" id="MFK4000031.1"/>
    </source>
</evidence>
<dbReference type="Pfam" id="PF25873">
    <property type="entry name" value="WHD_MalT"/>
    <property type="match status" value="1"/>
</dbReference>
<evidence type="ECO:0000313" key="6">
    <source>
        <dbReference type="Proteomes" id="UP001620234"/>
    </source>
</evidence>
<keyword evidence="3" id="KW-0804">Transcription</keyword>
<reference evidence="5 6" key="1">
    <citation type="submission" date="2024-11" db="EMBL/GenBank/DDBJ databases">
        <title>The Natural Products Discovery Center: Release of the First 8490 Sequenced Strains for Exploring Actinobacteria Biosynthetic Diversity.</title>
        <authorList>
            <person name="Kalkreuter E."/>
            <person name="Kautsar S.A."/>
            <person name="Yang D."/>
            <person name="Bader C.D."/>
            <person name="Teijaro C.N."/>
            <person name="Fluegel L."/>
            <person name="Davis C.M."/>
            <person name="Simpson J.R."/>
            <person name="Lauterbach L."/>
            <person name="Steele A.D."/>
            <person name="Gui C."/>
            <person name="Meng S."/>
            <person name="Li G."/>
            <person name="Viehrig K."/>
            <person name="Ye F."/>
            <person name="Su P."/>
            <person name="Kiefer A.F."/>
            <person name="Nichols A."/>
            <person name="Cepeda A.J."/>
            <person name="Yan W."/>
            <person name="Fan B."/>
            <person name="Jiang Y."/>
            <person name="Adhikari A."/>
            <person name="Zheng C.-J."/>
            <person name="Schuster L."/>
            <person name="Cowan T.M."/>
            <person name="Smanski M.J."/>
            <person name="Chevrette M.G."/>
            <person name="De Carvalho L.P.S."/>
            <person name="Shen B."/>
        </authorList>
    </citation>
    <scope>NUCLEOTIDE SEQUENCE [LARGE SCALE GENOMIC DNA]</scope>
    <source>
        <strain evidence="5 6">NPDC077433</strain>
    </source>
</reference>
<dbReference type="PANTHER" id="PTHR44688:SF16">
    <property type="entry name" value="DNA-BINDING TRANSCRIPTIONAL ACTIVATOR DEVR_DOSR"/>
    <property type="match status" value="1"/>
</dbReference>
<dbReference type="InterPro" id="IPR016032">
    <property type="entry name" value="Sig_transdc_resp-reg_C-effctor"/>
</dbReference>
<dbReference type="EMBL" id="JBJDPD010000001">
    <property type="protein sequence ID" value="MFK4000031.1"/>
    <property type="molecule type" value="Genomic_DNA"/>
</dbReference>
<dbReference type="SUPFAM" id="SSF46894">
    <property type="entry name" value="C-terminal effector domain of the bipartite response regulators"/>
    <property type="match status" value="1"/>
</dbReference>
<evidence type="ECO:0000256" key="1">
    <source>
        <dbReference type="ARBA" id="ARBA00023015"/>
    </source>
</evidence>
<dbReference type="SUPFAM" id="SSF52540">
    <property type="entry name" value="P-loop containing nucleoside triphosphate hydrolases"/>
    <property type="match status" value="1"/>
</dbReference>
<evidence type="ECO:0000259" key="4">
    <source>
        <dbReference type="PROSITE" id="PS50043"/>
    </source>
</evidence>
<dbReference type="InterPro" id="IPR059106">
    <property type="entry name" value="WHD_MalT"/>
</dbReference>
<dbReference type="PROSITE" id="PS50043">
    <property type="entry name" value="HTH_LUXR_2"/>
    <property type="match status" value="1"/>
</dbReference>
<evidence type="ECO:0000256" key="2">
    <source>
        <dbReference type="ARBA" id="ARBA00023125"/>
    </source>
</evidence>
<dbReference type="InterPro" id="IPR036388">
    <property type="entry name" value="WH-like_DNA-bd_sf"/>
</dbReference>
<gene>
    <name evidence="5" type="ORF">ACI2I3_01605</name>
</gene>
<dbReference type="PANTHER" id="PTHR44688">
    <property type="entry name" value="DNA-BINDING TRANSCRIPTIONAL ACTIVATOR DEVR_DOSR"/>
    <property type="match status" value="1"/>
</dbReference>
<protein>
    <submittedName>
        <fullName evidence="5">LuxR C-terminal-related transcriptional regulator</fullName>
    </submittedName>
</protein>
<dbReference type="InterPro" id="IPR000792">
    <property type="entry name" value="Tscrpt_reg_LuxR_C"/>
</dbReference>
<feature type="domain" description="HTH luxR-type" evidence="4">
    <location>
        <begin position="889"/>
        <end position="954"/>
    </location>
</feature>
<keyword evidence="6" id="KW-1185">Reference proteome</keyword>
<dbReference type="Pfam" id="PF00196">
    <property type="entry name" value="GerE"/>
    <property type="match status" value="1"/>
</dbReference>
<proteinExistence type="predicted"/>
<comment type="caution">
    <text evidence="5">The sequence shown here is derived from an EMBL/GenBank/DDBJ whole genome shotgun (WGS) entry which is preliminary data.</text>
</comment>
<accession>A0ABW8L553</accession>
<dbReference type="CDD" id="cd06170">
    <property type="entry name" value="LuxR_C_like"/>
    <property type="match status" value="1"/>
</dbReference>
<dbReference type="SMART" id="SM00421">
    <property type="entry name" value="HTH_LUXR"/>
    <property type="match status" value="1"/>
</dbReference>
<name>A0ABW8L553_9GAMM</name>
<dbReference type="RefSeq" id="WP_404671760.1">
    <property type="nucleotide sequence ID" value="NZ_JBJDPD010000001.1"/>
</dbReference>